<name>A0AAD6ZIZ0_9AGAR</name>
<sequence length="129" mass="13121">MVVGSEILSLRLCLLCLGAGTRAIEGHVRGVSAHGMHGRAVVGGAGWGSRQTAGGRHSAPGVFFIHSSIRCSSSSVFFVYLPSPLLVLPSSASIYPSSINQSQTPAQLATRARSAFSHGAAAGLPPAAP</sequence>
<accession>A0AAD6ZIZ0</accession>
<evidence type="ECO:0000256" key="1">
    <source>
        <dbReference type="SAM" id="SignalP"/>
    </source>
</evidence>
<evidence type="ECO:0000313" key="3">
    <source>
        <dbReference type="Proteomes" id="UP001218218"/>
    </source>
</evidence>
<gene>
    <name evidence="2" type="ORF">DFH08DRAFT_886128</name>
</gene>
<proteinExistence type="predicted"/>
<evidence type="ECO:0008006" key="4">
    <source>
        <dbReference type="Google" id="ProtNLM"/>
    </source>
</evidence>
<dbReference type="EMBL" id="JARIHO010000043">
    <property type="protein sequence ID" value="KAJ7325737.1"/>
    <property type="molecule type" value="Genomic_DNA"/>
</dbReference>
<feature type="chain" id="PRO_5042068841" description="Secreted protein" evidence="1">
    <location>
        <begin position="24"/>
        <end position="129"/>
    </location>
</feature>
<evidence type="ECO:0000313" key="2">
    <source>
        <dbReference type="EMBL" id="KAJ7325737.1"/>
    </source>
</evidence>
<organism evidence="2 3">
    <name type="scientific">Mycena albidolilacea</name>
    <dbReference type="NCBI Taxonomy" id="1033008"/>
    <lineage>
        <taxon>Eukaryota</taxon>
        <taxon>Fungi</taxon>
        <taxon>Dikarya</taxon>
        <taxon>Basidiomycota</taxon>
        <taxon>Agaricomycotina</taxon>
        <taxon>Agaricomycetes</taxon>
        <taxon>Agaricomycetidae</taxon>
        <taxon>Agaricales</taxon>
        <taxon>Marasmiineae</taxon>
        <taxon>Mycenaceae</taxon>
        <taxon>Mycena</taxon>
    </lineage>
</organism>
<reference evidence="2" key="1">
    <citation type="submission" date="2023-03" db="EMBL/GenBank/DDBJ databases">
        <title>Massive genome expansion in bonnet fungi (Mycena s.s.) driven by repeated elements and novel gene families across ecological guilds.</title>
        <authorList>
            <consortium name="Lawrence Berkeley National Laboratory"/>
            <person name="Harder C.B."/>
            <person name="Miyauchi S."/>
            <person name="Viragh M."/>
            <person name="Kuo A."/>
            <person name="Thoen E."/>
            <person name="Andreopoulos B."/>
            <person name="Lu D."/>
            <person name="Skrede I."/>
            <person name="Drula E."/>
            <person name="Henrissat B."/>
            <person name="Morin E."/>
            <person name="Kohler A."/>
            <person name="Barry K."/>
            <person name="LaButti K."/>
            <person name="Morin E."/>
            <person name="Salamov A."/>
            <person name="Lipzen A."/>
            <person name="Mereny Z."/>
            <person name="Hegedus B."/>
            <person name="Baldrian P."/>
            <person name="Stursova M."/>
            <person name="Weitz H."/>
            <person name="Taylor A."/>
            <person name="Grigoriev I.V."/>
            <person name="Nagy L.G."/>
            <person name="Martin F."/>
            <person name="Kauserud H."/>
        </authorList>
    </citation>
    <scope>NUCLEOTIDE SEQUENCE</scope>
    <source>
        <strain evidence="2">CBHHK002</strain>
    </source>
</reference>
<dbReference type="AlphaFoldDB" id="A0AAD6ZIZ0"/>
<dbReference type="Proteomes" id="UP001218218">
    <property type="component" value="Unassembled WGS sequence"/>
</dbReference>
<feature type="signal peptide" evidence="1">
    <location>
        <begin position="1"/>
        <end position="23"/>
    </location>
</feature>
<keyword evidence="3" id="KW-1185">Reference proteome</keyword>
<comment type="caution">
    <text evidence="2">The sequence shown here is derived from an EMBL/GenBank/DDBJ whole genome shotgun (WGS) entry which is preliminary data.</text>
</comment>
<keyword evidence="1" id="KW-0732">Signal</keyword>
<protein>
    <recommendedName>
        <fullName evidence="4">Secreted protein</fullName>
    </recommendedName>
</protein>